<reference evidence="1 2" key="1">
    <citation type="submission" date="2014-02" db="EMBL/GenBank/DDBJ databases">
        <authorList>
            <person name="Sears C."/>
            <person name="Carroll K."/>
            <person name="Sack B.R."/>
            <person name="Qadri F."/>
            <person name="Myers L.L."/>
            <person name="Chung G.-T."/>
            <person name="Escheverria P."/>
            <person name="Fraser C.M."/>
            <person name="Sadzewicz L."/>
            <person name="Shefchek K.A."/>
            <person name="Tallon L."/>
            <person name="Das S.P."/>
            <person name="Daugherty S."/>
            <person name="Mongodin E.F."/>
        </authorList>
    </citation>
    <scope>NUCLEOTIDE SEQUENCE [LARGE SCALE GENOMIC DNA]</scope>
    <source>
        <strain evidence="1 2">2-F-2 #4</strain>
    </source>
</reference>
<evidence type="ECO:0000313" key="1">
    <source>
        <dbReference type="EMBL" id="EXZ42893.1"/>
    </source>
</evidence>
<dbReference type="EMBL" id="JGDM01000084">
    <property type="protein sequence ID" value="EXZ42893.1"/>
    <property type="molecule type" value="Genomic_DNA"/>
</dbReference>
<dbReference type="Proteomes" id="UP000022272">
    <property type="component" value="Unassembled WGS sequence"/>
</dbReference>
<evidence type="ECO:0000313" key="2">
    <source>
        <dbReference type="Proteomes" id="UP000022272"/>
    </source>
</evidence>
<dbReference type="PATRIC" id="fig|1339280.3.peg.3745"/>
<gene>
    <name evidence="1" type="ORF">M076_3907</name>
</gene>
<accession>A0A015YF90</accession>
<protein>
    <submittedName>
        <fullName evidence="1">Uncharacterized protein</fullName>
    </submittedName>
</protein>
<organism evidence="1 2">
    <name type="scientific">Bacteroides fragilis str. 2-F-2 #4</name>
    <dbReference type="NCBI Taxonomy" id="1339280"/>
    <lineage>
        <taxon>Bacteria</taxon>
        <taxon>Pseudomonadati</taxon>
        <taxon>Bacteroidota</taxon>
        <taxon>Bacteroidia</taxon>
        <taxon>Bacteroidales</taxon>
        <taxon>Bacteroidaceae</taxon>
        <taxon>Bacteroides</taxon>
    </lineage>
</organism>
<dbReference type="RefSeq" id="WP_005802131.1">
    <property type="nucleotide sequence ID" value="NZ_JGDM01000084.1"/>
</dbReference>
<sequence>MERITIEQAQELFGPNFIGWKELKPLFERMELPLSSIQIPDVHYSLDDLKNCSKHYILILGIPELGDKKLSIANFRRCFGMNPDISEPCFYNQDWYMNEKFIHDTLDLRWYLLKKDAIESSRAVQPSELLKEHINFPRAILCVYTFFAYYHVRKELLWYHDFIWCHDIDHNGDRIYIGKYHDVDGVNKNGFSIHRHLALRNCYAAIEQI</sequence>
<proteinExistence type="predicted"/>
<dbReference type="AlphaFoldDB" id="A0A015YF90"/>
<name>A0A015YF90_BACFG</name>
<comment type="caution">
    <text evidence="1">The sequence shown here is derived from an EMBL/GenBank/DDBJ whole genome shotgun (WGS) entry which is preliminary data.</text>
</comment>